<name>A0A2P8HHL3_CHINA</name>
<proteinExistence type="predicted"/>
<dbReference type="EMBL" id="PYAW01000004">
    <property type="protein sequence ID" value="PSL45691.1"/>
    <property type="molecule type" value="Genomic_DNA"/>
</dbReference>
<reference evidence="1 2" key="1">
    <citation type="submission" date="2018-03" db="EMBL/GenBank/DDBJ databases">
        <title>Genomic Encyclopedia of Archaeal and Bacterial Type Strains, Phase II (KMG-II): from individual species to whole genera.</title>
        <authorList>
            <person name="Goeker M."/>
        </authorList>
    </citation>
    <scope>NUCLEOTIDE SEQUENCE [LARGE SCALE GENOMIC DNA]</scope>
    <source>
        <strain evidence="1 2">DSM 24859</strain>
    </source>
</reference>
<gene>
    <name evidence="1" type="ORF">CLV51_104398</name>
</gene>
<evidence type="ECO:0000313" key="2">
    <source>
        <dbReference type="Proteomes" id="UP000240971"/>
    </source>
</evidence>
<dbReference type="Proteomes" id="UP000240971">
    <property type="component" value="Unassembled WGS sequence"/>
</dbReference>
<comment type="caution">
    <text evidence="1">The sequence shown here is derived from an EMBL/GenBank/DDBJ whole genome shotgun (WGS) entry which is preliminary data.</text>
</comment>
<evidence type="ECO:0000313" key="1">
    <source>
        <dbReference type="EMBL" id="PSL45691.1"/>
    </source>
</evidence>
<dbReference type="RefSeq" id="WP_106530006.1">
    <property type="nucleotide sequence ID" value="NZ_PYAW01000004.1"/>
</dbReference>
<dbReference type="AlphaFoldDB" id="A0A2P8HHL3"/>
<keyword evidence="2" id="KW-1185">Reference proteome</keyword>
<protein>
    <submittedName>
        <fullName evidence="1">Uncharacterized protein</fullName>
    </submittedName>
</protein>
<sequence length="81" mass="8418">MKKARIILAAIAVVAIVGGGLAVKAHTFGARIFCSTVASQNCPLLVPNKTITTLTSAPVSFCTDNTITGNCLFTTHVTVKQ</sequence>
<organism evidence="1 2">
    <name type="scientific">Chitinophaga niastensis</name>
    <dbReference type="NCBI Taxonomy" id="536980"/>
    <lineage>
        <taxon>Bacteria</taxon>
        <taxon>Pseudomonadati</taxon>
        <taxon>Bacteroidota</taxon>
        <taxon>Chitinophagia</taxon>
        <taxon>Chitinophagales</taxon>
        <taxon>Chitinophagaceae</taxon>
        <taxon>Chitinophaga</taxon>
    </lineage>
</organism>
<accession>A0A2P8HHL3</accession>